<keyword evidence="8" id="KW-0597">Phosphoprotein</keyword>
<evidence type="ECO:0000256" key="9">
    <source>
        <dbReference type="ARBA" id="ARBA00022679"/>
    </source>
</evidence>
<keyword evidence="21" id="KW-0732">Signal</keyword>
<dbReference type="Pfam" id="PF02518">
    <property type="entry name" value="HATPase_c"/>
    <property type="match status" value="1"/>
</dbReference>
<dbReference type="EC" id="2.7.13.3" evidence="4"/>
<comment type="caution">
    <text evidence="23">The sequence shown here is derived from an EMBL/GenBank/DDBJ whole genome shotgun (WGS) entry which is preliminary data.</text>
</comment>
<dbReference type="GO" id="GO:0005524">
    <property type="term" value="F:ATP binding"/>
    <property type="evidence" value="ECO:0007669"/>
    <property type="project" value="UniProtKB-KW"/>
</dbReference>
<dbReference type="PANTHER" id="PTHR24421:SF10">
    <property type="entry name" value="NITRATE_NITRITE SENSOR PROTEIN NARQ"/>
    <property type="match status" value="1"/>
</dbReference>
<keyword evidence="6" id="KW-0004">4Fe-4S</keyword>
<dbReference type="EMBL" id="JGCY01000238">
    <property type="protein sequence ID" value="EXY75401.1"/>
    <property type="molecule type" value="Genomic_DNA"/>
</dbReference>
<evidence type="ECO:0000256" key="19">
    <source>
        <dbReference type="SAM" id="Coils"/>
    </source>
</evidence>
<dbReference type="InterPro" id="IPR004358">
    <property type="entry name" value="Sig_transdc_His_kin-like_C"/>
</dbReference>
<dbReference type="InterPro" id="IPR005467">
    <property type="entry name" value="His_kinase_dom"/>
</dbReference>
<comment type="catalytic activity">
    <reaction evidence="1">
        <text>ATP + protein L-histidine = ADP + protein N-phospho-L-histidine.</text>
        <dbReference type="EC" id="2.7.13.3"/>
    </reaction>
</comment>
<evidence type="ECO:0000256" key="20">
    <source>
        <dbReference type="SAM" id="Phobius"/>
    </source>
</evidence>
<dbReference type="GO" id="GO:0046872">
    <property type="term" value="F:metal ion binding"/>
    <property type="evidence" value="ECO:0007669"/>
    <property type="project" value="UniProtKB-KW"/>
</dbReference>
<evidence type="ECO:0000256" key="8">
    <source>
        <dbReference type="ARBA" id="ARBA00022553"/>
    </source>
</evidence>
<dbReference type="SUPFAM" id="SSF55874">
    <property type="entry name" value="ATPase domain of HSP90 chaperone/DNA topoisomerase II/histidine kinase"/>
    <property type="match status" value="1"/>
</dbReference>
<dbReference type="Pfam" id="PF07730">
    <property type="entry name" value="HisKA_3"/>
    <property type="match status" value="1"/>
</dbReference>
<evidence type="ECO:0000256" key="11">
    <source>
        <dbReference type="ARBA" id="ARBA00022741"/>
    </source>
</evidence>
<dbReference type="SUPFAM" id="SSF48452">
    <property type="entry name" value="TPR-like"/>
    <property type="match status" value="1"/>
</dbReference>
<evidence type="ECO:0000256" key="5">
    <source>
        <dbReference type="ARBA" id="ARBA00017322"/>
    </source>
</evidence>
<feature type="domain" description="Histidine kinase" evidence="22">
    <location>
        <begin position="492"/>
        <end position="677"/>
    </location>
</feature>
<dbReference type="Gene3D" id="1.25.40.10">
    <property type="entry name" value="Tetratricopeptide repeat domain"/>
    <property type="match status" value="1"/>
</dbReference>
<keyword evidence="14" id="KW-0408">Iron</keyword>
<evidence type="ECO:0000313" key="24">
    <source>
        <dbReference type="Proteomes" id="UP000020529"/>
    </source>
</evidence>
<evidence type="ECO:0000256" key="21">
    <source>
        <dbReference type="SAM" id="SignalP"/>
    </source>
</evidence>
<dbReference type="Proteomes" id="UP000020529">
    <property type="component" value="Unassembled WGS sequence"/>
</dbReference>
<evidence type="ECO:0000256" key="6">
    <source>
        <dbReference type="ARBA" id="ARBA00022485"/>
    </source>
</evidence>
<dbReference type="RefSeq" id="WP_022347641.1">
    <property type="nucleotide sequence ID" value="NZ_JGCY01000238.1"/>
</dbReference>
<comment type="cofactor">
    <cofactor evidence="2">
        <name>[4Fe-4S] cluster</name>
        <dbReference type="ChEBI" id="CHEBI:49883"/>
    </cofactor>
</comment>
<dbReference type="GO" id="GO:0016020">
    <property type="term" value="C:membrane"/>
    <property type="evidence" value="ECO:0007669"/>
    <property type="project" value="InterPro"/>
</dbReference>
<keyword evidence="19" id="KW-0175">Coiled coil</keyword>
<evidence type="ECO:0000256" key="10">
    <source>
        <dbReference type="ARBA" id="ARBA00022723"/>
    </source>
</evidence>
<evidence type="ECO:0000256" key="13">
    <source>
        <dbReference type="ARBA" id="ARBA00022840"/>
    </source>
</evidence>
<dbReference type="GO" id="GO:0051539">
    <property type="term" value="F:4 iron, 4 sulfur cluster binding"/>
    <property type="evidence" value="ECO:0007669"/>
    <property type="project" value="UniProtKB-KW"/>
</dbReference>
<evidence type="ECO:0000256" key="18">
    <source>
        <dbReference type="ARBA" id="ARBA00030800"/>
    </source>
</evidence>
<feature type="chain" id="PRO_5001476913" description="Oxygen sensor histidine kinase NreB" evidence="21">
    <location>
        <begin position="21"/>
        <end position="680"/>
    </location>
</feature>
<comment type="function">
    <text evidence="17">Member of the two-component regulatory system NreB/NreC involved in the control of dissimilatory nitrate/nitrite reduction in response to oxygen. NreB functions as a direct oxygen sensor histidine kinase which is autophosphorylated, in the absence of oxygen, probably at the conserved histidine residue, and transfers its phosphate group probably to a conserved aspartate residue of NreC. NreB/NreC activates the expression of the nitrate (narGHJI) and nitrite (nir) reductase operons, as well as the putative nitrate transporter gene narT.</text>
</comment>
<evidence type="ECO:0000256" key="1">
    <source>
        <dbReference type="ARBA" id="ARBA00000085"/>
    </source>
</evidence>
<evidence type="ECO:0000256" key="2">
    <source>
        <dbReference type="ARBA" id="ARBA00001966"/>
    </source>
</evidence>
<dbReference type="GO" id="GO:0000155">
    <property type="term" value="F:phosphorelay sensor kinase activity"/>
    <property type="evidence" value="ECO:0007669"/>
    <property type="project" value="InterPro"/>
</dbReference>
<dbReference type="SMART" id="SM00387">
    <property type="entry name" value="HATPase_c"/>
    <property type="match status" value="1"/>
</dbReference>
<keyword evidence="10" id="KW-0479">Metal-binding</keyword>
<dbReference type="InterPro" id="IPR011712">
    <property type="entry name" value="Sig_transdc_His_kin_sub3_dim/P"/>
</dbReference>
<feature type="coiled-coil region" evidence="19">
    <location>
        <begin position="441"/>
        <end position="477"/>
    </location>
</feature>
<keyword evidence="7" id="KW-0963">Cytoplasm</keyword>
<dbReference type="GO" id="GO:0046983">
    <property type="term" value="F:protein dimerization activity"/>
    <property type="evidence" value="ECO:0007669"/>
    <property type="project" value="InterPro"/>
</dbReference>
<organism evidence="23 24">
    <name type="scientific">Bacteroides fragilis str. 3988T(B)14</name>
    <dbReference type="NCBI Taxonomy" id="1339315"/>
    <lineage>
        <taxon>Bacteria</taxon>
        <taxon>Pseudomonadati</taxon>
        <taxon>Bacteroidota</taxon>
        <taxon>Bacteroidia</taxon>
        <taxon>Bacteroidales</taxon>
        <taxon>Bacteroidaceae</taxon>
        <taxon>Bacteroides</taxon>
    </lineage>
</organism>
<accession>A0A015TX46</accession>
<evidence type="ECO:0000313" key="23">
    <source>
        <dbReference type="EMBL" id="EXY75401.1"/>
    </source>
</evidence>
<name>A0A015TX46_BACFG</name>
<keyword evidence="12 23" id="KW-0418">Kinase</keyword>
<dbReference type="InterPro" id="IPR036890">
    <property type="entry name" value="HATPase_C_sf"/>
</dbReference>
<evidence type="ECO:0000256" key="3">
    <source>
        <dbReference type="ARBA" id="ARBA00004496"/>
    </source>
</evidence>
<dbReference type="PROSITE" id="PS50109">
    <property type="entry name" value="HIS_KIN"/>
    <property type="match status" value="1"/>
</dbReference>
<evidence type="ECO:0000256" key="7">
    <source>
        <dbReference type="ARBA" id="ARBA00022490"/>
    </source>
</evidence>
<feature type="transmembrane region" description="Helical" evidence="20">
    <location>
        <begin position="406"/>
        <end position="425"/>
    </location>
</feature>
<dbReference type="InterPro" id="IPR011990">
    <property type="entry name" value="TPR-like_helical_dom_sf"/>
</dbReference>
<evidence type="ECO:0000256" key="15">
    <source>
        <dbReference type="ARBA" id="ARBA00023012"/>
    </source>
</evidence>
<dbReference type="PATRIC" id="fig|1339315.3.peg.1543"/>
<gene>
    <name evidence="23" type="ORF">M124_0743</name>
</gene>
<evidence type="ECO:0000259" key="22">
    <source>
        <dbReference type="PROSITE" id="PS50109"/>
    </source>
</evidence>
<evidence type="ECO:0000256" key="14">
    <source>
        <dbReference type="ARBA" id="ARBA00023004"/>
    </source>
</evidence>
<dbReference type="PANTHER" id="PTHR24421">
    <property type="entry name" value="NITRATE/NITRITE SENSOR PROTEIN NARX-RELATED"/>
    <property type="match status" value="1"/>
</dbReference>
<sequence>MKRLLSVFLFLFCCVIAADAQDDAAQYDSIMNLMKNKKIPLMERYYMTGDIEYLSREHQIAVLKQLIPEAKEVEDKAVITRLYSIVAMFENQLGHMAEAKNYLDSAFMNKGKFENNNISGMMHYIAGIYYSDKNLMEQAHKNYYQAAEYFNRNEMKPAILTEIYYDLSIIYSMWQDDEGLHELSEAMKDLPVDFPFQQILKWTIKAKYFYALYQNEHRVDLLDSVTKYNQEAFKVYTSTENPYDVGYVISDNYLHQAIVYSEAGKIKEAEQCFETGKKLMNPKKIDANVSVSYVSGVIAYYQADYELAEQHLQDGLRELKRMDEEQEVDYYHALIEFYTLLAKVYEKQELYNKALEAARNSLKYETRLFDKNSNKTIQKLRTQYNLNEKERVVEQLSAINEKNRRINILSAILIVLALVTIFLLLKRYRSRQRIHEGMLQIAKLKQQEAELLVKLQKTKLEEREREFQSLVHEAQQRKVQYYLEGLEVERKRLAKELHDNVSNELLAIKMKITDGTSSCEEIMDTLQTLQAEVRGISHDLMPPIFKYASLSEILQDYVYQHNQPGQTKLELLLEPEDNFDNLSQKVSLEIYRIVQEAVGNSLKHAQATLVKIILVREDNKVKLTVSDNGRGFEQQAGKTGIGLTIIKERVENLRGTLTLNSAPGKGTELIVEIDLENLEK</sequence>
<dbReference type="InterPro" id="IPR050482">
    <property type="entry name" value="Sensor_HK_TwoCompSys"/>
</dbReference>
<keyword evidence="20" id="KW-1133">Transmembrane helix</keyword>
<dbReference type="CDD" id="cd16917">
    <property type="entry name" value="HATPase_UhpB-NarQ-NarX-like"/>
    <property type="match status" value="1"/>
</dbReference>
<dbReference type="PRINTS" id="PR00344">
    <property type="entry name" value="BCTRLSENSOR"/>
</dbReference>
<keyword evidence="9" id="KW-0808">Transferase</keyword>
<dbReference type="Gene3D" id="3.30.565.10">
    <property type="entry name" value="Histidine kinase-like ATPase, C-terminal domain"/>
    <property type="match status" value="1"/>
</dbReference>
<keyword evidence="20" id="KW-0812">Transmembrane</keyword>
<evidence type="ECO:0000256" key="12">
    <source>
        <dbReference type="ARBA" id="ARBA00022777"/>
    </source>
</evidence>
<comment type="subcellular location">
    <subcellularLocation>
        <location evidence="3">Cytoplasm</location>
    </subcellularLocation>
</comment>
<feature type="signal peptide" evidence="21">
    <location>
        <begin position="1"/>
        <end position="20"/>
    </location>
</feature>
<dbReference type="GO" id="GO:0005737">
    <property type="term" value="C:cytoplasm"/>
    <property type="evidence" value="ECO:0007669"/>
    <property type="project" value="UniProtKB-SubCell"/>
</dbReference>
<keyword evidence="15" id="KW-0902">Two-component regulatory system</keyword>
<reference evidence="23 24" key="1">
    <citation type="submission" date="2014-02" db="EMBL/GenBank/DDBJ databases">
        <authorList>
            <person name="Sears C."/>
            <person name="Carroll K."/>
            <person name="Sack B.R."/>
            <person name="Qadri F."/>
            <person name="Myers L.L."/>
            <person name="Chung G.-T."/>
            <person name="Escheverria P."/>
            <person name="Fraser C.M."/>
            <person name="Sadzewicz L."/>
            <person name="Shefchek K.A."/>
            <person name="Tallon L."/>
            <person name="Das S.P."/>
            <person name="Daugherty S."/>
            <person name="Mongodin E.F."/>
        </authorList>
    </citation>
    <scope>NUCLEOTIDE SEQUENCE [LARGE SCALE GENOMIC DNA]</scope>
    <source>
        <strain evidence="24">3988T(B)14</strain>
    </source>
</reference>
<proteinExistence type="predicted"/>
<evidence type="ECO:0000256" key="4">
    <source>
        <dbReference type="ARBA" id="ARBA00012438"/>
    </source>
</evidence>
<keyword evidence="13" id="KW-0067">ATP-binding</keyword>
<evidence type="ECO:0000256" key="17">
    <source>
        <dbReference type="ARBA" id="ARBA00024827"/>
    </source>
</evidence>
<protein>
    <recommendedName>
        <fullName evidence="5">Oxygen sensor histidine kinase NreB</fullName>
        <ecNumber evidence="4">2.7.13.3</ecNumber>
    </recommendedName>
    <alternativeName>
        <fullName evidence="18">Nitrogen regulation protein B</fullName>
    </alternativeName>
</protein>
<keyword evidence="16" id="KW-0411">Iron-sulfur</keyword>
<keyword evidence="11" id="KW-0547">Nucleotide-binding</keyword>
<keyword evidence="20" id="KW-0472">Membrane</keyword>
<dbReference type="InterPro" id="IPR003594">
    <property type="entry name" value="HATPase_dom"/>
</dbReference>
<dbReference type="AlphaFoldDB" id="A0A015TX46"/>
<evidence type="ECO:0000256" key="16">
    <source>
        <dbReference type="ARBA" id="ARBA00023014"/>
    </source>
</evidence>